<protein>
    <recommendedName>
        <fullName evidence="3">histidine kinase</fullName>
        <ecNumber evidence="3">2.7.13.3</ecNumber>
    </recommendedName>
</protein>
<dbReference type="EMBL" id="JACHBX010000003">
    <property type="protein sequence ID" value="MBB6134781.1"/>
    <property type="molecule type" value="Genomic_DNA"/>
</dbReference>
<evidence type="ECO:0000256" key="11">
    <source>
        <dbReference type="SAM" id="MobiDB-lite"/>
    </source>
</evidence>
<feature type="transmembrane region" description="Helical" evidence="12">
    <location>
        <begin position="205"/>
        <end position="224"/>
    </location>
</feature>
<dbReference type="PANTHER" id="PTHR45436">
    <property type="entry name" value="SENSOR HISTIDINE KINASE YKOH"/>
    <property type="match status" value="1"/>
</dbReference>
<evidence type="ECO:0000256" key="10">
    <source>
        <dbReference type="ARBA" id="ARBA00023136"/>
    </source>
</evidence>
<dbReference type="Pfam" id="PF00672">
    <property type="entry name" value="HAMP"/>
    <property type="match status" value="1"/>
</dbReference>
<evidence type="ECO:0000259" key="14">
    <source>
        <dbReference type="PROSITE" id="PS50885"/>
    </source>
</evidence>
<sequence length="504" mass="53498">MKIAIGHRLFASVLLAMLTVAAAAVLLLRQNVLGSFGDYAVAIELDRLDELSGAVARQYNQHGDWTFLPSGDDRRDWIGGELTRLQSVRGKPAPPVGPVRPVPPVDPAAPAAPAAPLHTRAGPPMPPLPPPPPAPPGMIADLHTRITLLDANGAYLAGRPPGNLPLARRAITVDDRTIGYLGVARSARPSDAMAFAFLDQLQRSLWLIGGLALVLSALAAIGLARHFRRPIDRLARGAGALAAGDYAVRLPVQRSDELGDLARHFNALAERLDQAEAARRQWVADTSHELRTPLAVLRAQLEAIQDGVRQATPATVDAMVLQVHALTKLIDELYALARADVGELACQRVPLDLWQLATAESQAFGARFQAANLTFEAGGAPAQSQVLGDPDRLRQVLANLFENSLRYTTPGGAVRLSAQVHDGQLHLTLDDSAPGVPDAALARLAERFYRVDASRSRAHGGAGLGLALSRRLLAAQGGALAFAHSPLGGLRVTVSLPLLTKDTP</sequence>
<dbReference type="GO" id="GO:0000155">
    <property type="term" value="F:phosphorelay sensor kinase activity"/>
    <property type="evidence" value="ECO:0007669"/>
    <property type="project" value="InterPro"/>
</dbReference>
<gene>
    <name evidence="15" type="ORF">HD842_002939</name>
</gene>
<evidence type="ECO:0000256" key="3">
    <source>
        <dbReference type="ARBA" id="ARBA00012438"/>
    </source>
</evidence>
<dbReference type="Pfam" id="PF00512">
    <property type="entry name" value="HisKA"/>
    <property type="match status" value="1"/>
</dbReference>
<evidence type="ECO:0000256" key="1">
    <source>
        <dbReference type="ARBA" id="ARBA00000085"/>
    </source>
</evidence>
<dbReference type="SMART" id="SM00388">
    <property type="entry name" value="HisKA"/>
    <property type="match status" value="1"/>
</dbReference>
<dbReference type="RefSeq" id="WP_183555455.1">
    <property type="nucleotide sequence ID" value="NZ_JACHBX010000003.1"/>
</dbReference>
<organism evidence="15 16">
    <name type="scientific">Massilia aurea</name>
    <dbReference type="NCBI Taxonomy" id="373040"/>
    <lineage>
        <taxon>Bacteria</taxon>
        <taxon>Pseudomonadati</taxon>
        <taxon>Pseudomonadota</taxon>
        <taxon>Betaproteobacteria</taxon>
        <taxon>Burkholderiales</taxon>
        <taxon>Oxalobacteraceae</taxon>
        <taxon>Telluria group</taxon>
        <taxon>Massilia</taxon>
    </lineage>
</organism>
<dbReference type="SMART" id="SM00387">
    <property type="entry name" value="HATPase_c"/>
    <property type="match status" value="1"/>
</dbReference>
<dbReference type="AlphaFoldDB" id="A0A7W9X1Q2"/>
<dbReference type="InterPro" id="IPR003660">
    <property type="entry name" value="HAMP_dom"/>
</dbReference>
<evidence type="ECO:0000256" key="8">
    <source>
        <dbReference type="ARBA" id="ARBA00022989"/>
    </source>
</evidence>
<dbReference type="InterPro" id="IPR003594">
    <property type="entry name" value="HATPase_dom"/>
</dbReference>
<dbReference type="Gene3D" id="6.10.340.10">
    <property type="match status" value="1"/>
</dbReference>
<dbReference type="InterPro" id="IPR036097">
    <property type="entry name" value="HisK_dim/P_sf"/>
</dbReference>
<dbReference type="SUPFAM" id="SSF55874">
    <property type="entry name" value="ATPase domain of HSP90 chaperone/DNA topoisomerase II/histidine kinase"/>
    <property type="match status" value="1"/>
</dbReference>
<dbReference type="SUPFAM" id="SSF47384">
    <property type="entry name" value="Homodimeric domain of signal transducing histidine kinase"/>
    <property type="match status" value="1"/>
</dbReference>
<dbReference type="InterPro" id="IPR050428">
    <property type="entry name" value="TCS_sensor_his_kinase"/>
</dbReference>
<dbReference type="PROSITE" id="PS50109">
    <property type="entry name" value="HIS_KIN"/>
    <property type="match status" value="1"/>
</dbReference>
<dbReference type="Gene3D" id="1.10.287.130">
    <property type="match status" value="1"/>
</dbReference>
<dbReference type="GO" id="GO:0005886">
    <property type="term" value="C:plasma membrane"/>
    <property type="evidence" value="ECO:0007669"/>
    <property type="project" value="TreeGrafter"/>
</dbReference>
<dbReference type="SUPFAM" id="SSF158472">
    <property type="entry name" value="HAMP domain-like"/>
    <property type="match status" value="1"/>
</dbReference>
<dbReference type="Proteomes" id="UP000540787">
    <property type="component" value="Unassembled WGS sequence"/>
</dbReference>
<keyword evidence="10 12" id="KW-0472">Membrane</keyword>
<dbReference type="PANTHER" id="PTHR45436:SF5">
    <property type="entry name" value="SENSOR HISTIDINE KINASE TRCS"/>
    <property type="match status" value="1"/>
</dbReference>
<evidence type="ECO:0000256" key="6">
    <source>
        <dbReference type="ARBA" id="ARBA00022692"/>
    </source>
</evidence>
<keyword evidence="7 15" id="KW-0418">Kinase</keyword>
<proteinExistence type="predicted"/>
<evidence type="ECO:0000256" key="2">
    <source>
        <dbReference type="ARBA" id="ARBA00004370"/>
    </source>
</evidence>
<dbReference type="Pfam" id="PF02518">
    <property type="entry name" value="HATPase_c"/>
    <property type="match status" value="1"/>
</dbReference>
<keyword evidence="6 12" id="KW-0812">Transmembrane</keyword>
<dbReference type="InterPro" id="IPR004358">
    <property type="entry name" value="Sig_transdc_His_kin-like_C"/>
</dbReference>
<dbReference type="CDD" id="cd00082">
    <property type="entry name" value="HisKA"/>
    <property type="match status" value="1"/>
</dbReference>
<keyword evidence="9" id="KW-0902">Two-component regulatory system</keyword>
<comment type="subcellular location">
    <subcellularLocation>
        <location evidence="2">Membrane</location>
    </subcellularLocation>
</comment>
<evidence type="ECO:0000313" key="15">
    <source>
        <dbReference type="EMBL" id="MBB6134781.1"/>
    </source>
</evidence>
<evidence type="ECO:0000313" key="16">
    <source>
        <dbReference type="Proteomes" id="UP000540787"/>
    </source>
</evidence>
<keyword evidence="16" id="KW-1185">Reference proteome</keyword>
<keyword evidence="5 15" id="KW-0808">Transferase</keyword>
<evidence type="ECO:0000256" key="9">
    <source>
        <dbReference type="ARBA" id="ARBA00023012"/>
    </source>
</evidence>
<feature type="compositionally biased region" description="Pro residues" evidence="11">
    <location>
        <begin position="92"/>
        <end position="107"/>
    </location>
</feature>
<dbReference type="PROSITE" id="PS50885">
    <property type="entry name" value="HAMP"/>
    <property type="match status" value="1"/>
</dbReference>
<evidence type="ECO:0000259" key="13">
    <source>
        <dbReference type="PROSITE" id="PS50109"/>
    </source>
</evidence>
<evidence type="ECO:0000256" key="4">
    <source>
        <dbReference type="ARBA" id="ARBA00022553"/>
    </source>
</evidence>
<evidence type="ECO:0000256" key="5">
    <source>
        <dbReference type="ARBA" id="ARBA00022679"/>
    </source>
</evidence>
<accession>A0A7W9X1Q2</accession>
<dbReference type="EC" id="2.7.13.3" evidence="3"/>
<keyword evidence="4" id="KW-0597">Phosphoprotein</keyword>
<dbReference type="InterPro" id="IPR005467">
    <property type="entry name" value="His_kinase_dom"/>
</dbReference>
<evidence type="ECO:0000256" key="7">
    <source>
        <dbReference type="ARBA" id="ARBA00022777"/>
    </source>
</evidence>
<comment type="catalytic activity">
    <reaction evidence="1">
        <text>ATP + protein L-histidine = ADP + protein N-phospho-L-histidine.</text>
        <dbReference type="EC" id="2.7.13.3"/>
    </reaction>
</comment>
<dbReference type="InterPro" id="IPR003661">
    <property type="entry name" value="HisK_dim/P_dom"/>
</dbReference>
<comment type="caution">
    <text evidence="15">The sequence shown here is derived from an EMBL/GenBank/DDBJ whole genome shotgun (WGS) entry which is preliminary data.</text>
</comment>
<reference evidence="15 16" key="1">
    <citation type="submission" date="2020-08" db="EMBL/GenBank/DDBJ databases">
        <title>The Agave Microbiome: Exploring the role of microbial communities in plant adaptations to desert environments.</title>
        <authorList>
            <person name="Partida-Martinez L.P."/>
        </authorList>
    </citation>
    <scope>NUCLEOTIDE SEQUENCE [LARGE SCALE GENOMIC DNA]</scope>
    <source>
        <strain evidence="15 16">AT3.2</strain>
    </source>
</reference>
<feature type="domain" description="HAMP" evidence="14">
    <location>
        <begin position="225"/>
        <end position="277"/>
    </location>
</feature>
<dbReference type="Gene3D" id="3.30.565.10">
    <property type="entry name" value="Histidine kinase-like ATPase, C-terminal domain"/>
    <property type="match status" value="1"/>
</dbReference>
<dbReference type="SMART" id="SM00304">
    <property type="entry name" value="HAMP"/>
    <property type="match status" value="1"/>
</dbReference>
<evidence type="ECO:0000256" key="12">
    <source>
        <dbReference type="SAM" id="Phobius"/>
    </source>
</evidence>
<feature type="region of interest" description="Disordered" evidence="11">
    <location>
        <begin position="88"/>
        <end position="131"/>
    </location>
</feature>
<feature type="domain" description="Histidine kinase" evidence="13">
    <location>
        <begin position="285"/>
        <end position="500"/>
    </location>
</feature>
<keyword evidence="8 12" id="KW-1133">Transmembrane helix</keyword>
<dbReference type="CDD" id="cd06225">
    <property type="entry name" value="HAMP"/>
    <property type="match status" value="1"/>
</dbReference>
<dbReference type="InterPro" id="IPR036890">
    <property type="entry name" value="HATPase_C_sf"/>
</dbReference>
<dbReference type="PRINTS" id="PR00344">
    <property type="entry name" value="BCTRLSENSOR"/>
</dbReference>
<name>A0A7W9X1Q2_9BURK</name>